<organism evidence="1 2">
    <name type="scientific">Eisenbergiella massiliensis</name>
    <dbReference type="NCBI Taxonomy" id="1720294"/>
    <lineage>
        <taxon>Bacteria</taxon>
        <taxon>Bacillati</taxon>
        <taxon>Bacillota</taxon>
        <taxon>Clostridia</taxon>
        <taxon>Lachnospirales</taxon>
        <taxon>Lachnospiraceae</taxon>
        <taxon>Eisenbergiella</taxon>
    </lineage>
</organism>
<name>A0A3E3IV60_9FIRM</name>
<comment type="caution">
    <text evidence="1">The sequence shown here is derived from an EMBL/GenBank/DDBJ whole genome shotgun (WGS) entry which is preliminary data.</text>
</comment>
<gene>
    <name evidence="1" type="ORF">DWY69_15625</name>
</gene>
<accession>A0A3E3IV60</accession>
<sequence>MLPKAELLKQFQHFFIITYTAKNGKCPADRHFPFFYYFAVIRATELFHFCFSGIPPGKAKQKLLRIIP</sequence>
<evidence type="ECO:0000313" key="1">
    <source>
        <dbReference type="EMBL" id="RGE70942.1"/>
    </source>
</evidence>
<evidence type="ECO:0000313" key="2">
    <source>
        <dbReference type="Proteomes" id="UP000261166"/>
    </source>
</evidence>
<dbReference type="EMBL" id="QVLU01000013">
    <property type="protein sequence ID" value="RGE70942.1"/>
    <property type="molecule type" value="Genomic_DNA"/>
</dbReference>
<dbReference type="Proteomes" id="UP000261166">
    <property type="component" value="Unassembled WGS sequence"/>
</dbReference>
<dbReference type="AlphaFoldDB" id="A0A3E3IV60"/>
<reference evidence="1 2" key="1">
    <citation type="submission" date="2018-08" db="EMBL/GenBank/DDBJ databases">
        <title>A genome reference for cultivated species of the human gut microbiota.</title>
        <authorList>
            <person name="Zou Y."/>
            <person name="Xue W."/>
            <person name="Luo G."/>
        </authorList>
    </citation>
    <scope>NUCLEOTIDE SEQUENCE [LARGE SCALE GENOMIC DNA]</scope>
    <source>
        <strain evidence="1 2">AF26-4BH</strain>
    </source>
</reference>
<protein>
    <submittedName>
        <fullName evidence="1">Uncharacterized protein</fullName>
    </submittedName>
</protein>
<proteinExistence type="predicted"/>